<evidence type="ECO:0000313" key="4">
    <source>
        <dbReference type="EMBL" id="SPC93310.1"/>
    </source>
</evidence>
<proteinExistence type="predicted"/>
<feature type="domain" description="RNase H type-1" evidence="2">
    <location>
        <begin position="582"/>
        <end position="704"/>
    </location>
</feature>
<evidence type="ECO:0000259" key="3">
    <source>
        <dbReference type="Pfam" id="PF13966"/>
    </source>
</evidence>
<evidence type="ECO:0000259" key="2">
    <source>
        <dbReference type="Pfam" id="PF13456"/>
    </source>
</evidence>
<dbReference type="Pfam" id="PF00078">
    <property type="entry name" value="RVT_1"/>
    <property type="match status" value="1"/>
</dbReference>
<feature type="domain" description="Reverse transcriptase zinc-binding" evidence="3">
    <location>
        <begin position="405"/>
        <end position="475"/>
    </location>
</feature>
<dbReference type="SUPFAM" id="SSF53098">
    <property type="entry name" value="Ribonuclease H-like"/>
    <property type="match status" value="1"/>
</dbReference>
<name>A0A2N9G1T0_FAGSY</name>
<dbReference type="Gene3D" id="3.30.420.10">
    <property type="entry name" value="Ribonuclease H-like superfamily/Ribonuclease H"/>
    <property type="match status" value="1"/>
</dbReference>
<evidence type="ECO:0008006" key="5">
    <source>
        <dbReference type="Google" id="ProtNLM"/>
    </source>
</evidence>
<feature type="domain" description="Reverse transcriptase" evidence="1">
    <location>
        <begin position="41"/>
        <end position="134"/>
    </location>
</feature>
<dbReference type="GO" id="GO:0003676">
    <property type="term" value="F:nucleic acid binding"/>
    <property type="evidence" value="ECO:0007669"/>
    <property type="project" value="InterPro"/>
</dbReference>
<dbReference type="EMBL" id="OIVN01001380">
    <property type="protein sequence ID" value="SPC93310.1"/>
    <property type="molecule type" value="Genomic_DNA"/>
</dbReference>
<gene>
    <name evidence="4" type="ORF">FSB_LOCUS21192</name>
</gene>
<evidence type="ECO:0000259" key="1">
    <source>
        <dbReference type="Pfam" id="PF00078"/>
    </source>
</evidence>
<dbReference type="SUPFAM" id="SSF56672">
    <property type="entry name" value="DNA/RNA polymerases"/>
    <property type="match status" value="1"/>
</dbReference>
<dbReference type="PANTHER" id="PTHR47074">
    <property type="entry name" value="BNAC02G40300D PROTEIN"/>
    <property type="match status" value="1"/>
</dbReference>
<dbReference type="Pfam" id="PF13966">
    <property type="entry name" value="zf-RVT"/>
    <property type="match status" value="1"/>
</dbReference>
<dbReference type="GO" id="GO:0004523">
    <property type="term" value="F:RNA-DNA hybrid ribonuclease activity"/>
    <property type="evidence" value="ECO:0007669"/>
    <property type="project" value="InterPro"/>
</dbReference>
<dbReference type="InterPro" id="IPR036397">
    <property type="entry name" value="RNaseH_sf"/>
</dbReference>
<organism evidence="4">
    <name type="scientific">Fagus sylvatica</name>
    <name type="common">Beechnut</name>
    <dbReference type="NCBI Taxonomy" id="28930"/>
    <lineage>
        <taxon>Eukaryota</taxon>
        <taxon>Viridiplantae</taxon>
        <taxon>Streptophyta</taxon>
        <taxon>Embryophyta</taxon>
        <taxon>Tracheophyta</taxon>
        <taxon>Spermatophyta</taxon>
        <taxon>Magnoliopsida</taxon>
        <taxon>eudicotyledons</taxon>
        <taxon>Gunneridae</taxon>
        <taxon>Pentapetalae</taxon>
        <taxon>rosids</taxon>
        <taxon>fabids</taxon>
        <taxon>Fagales</taxon>
        <taxon>Fagaceae</taxon>
        <taxon>Fagus</taxon>
    </lineage>
</organism>
<dbReference type="InterPro" id="IPR043502">
    <property type="entry name" value="DNA/RNA_pol_sf"/>
</dbReference>
<dbReference type="CDD" id="cd06222">
    <property type="entry name" value="RNase_H_like"/>
    <property type="match status" value="1"/>
</dbReference>
<dbReference type="InterPro" id="IPR052929">
    <property type="entry name" value="RNase_H-like_EbsB-rel"/>
</dbReference>
<dbReference type="InterPro" id="IPR002156">
    <property type="entry name" value="RNaseH_domain"/>
</dbReference>
<dbReference type="InterPro" id="IPR012337">
    <property type="entry name" value="RNaseH-like_sf"/>
</dbReference>
<dbReference type="InterPro" id="IPR000477">
    <property type="entry name" value="RT_dom"/>
</dbReference>
<dbReference type="InterPro" id="IPR026960">
    <property type="entry name" value="RVT-Znf"/>
</dbReference>
<dbReference type="PANTHER" id="PTHR47074:SF48">
    <property type="entry name" value="POLYNUCLEOTIDYL TRANSFERASE, RIBONUCLEASE H-LIKE SUPERFAMILY PROTEIN"/>
    <property type="match status" value="1"/>
</dbReference>
<dbReference type="CDD" id="cd01650">
    <property type="entry name" value="RT_nLTR_like"/>
    <property type="match status" value="1"/>
</dbReference>
<sequence>MNLVLDKEFTAMEVGEALMQMGLTKAPGPKMGIDHTHLVLIPKKLSPTVVTEYRPISLCNVIYKLVSKTLANCLKGVLPAIISDNQSVFVLGRQIVDNIMVAFEAMHSLNSFRGWGSGQMALKLDMSKAYDRVEGLRQGDPLSPYLFLLCGEGLSALLHQAEAENDSLLFCNASIEECGVLMAKLKLYEKASGQSINMEKTSLFFSHNIAESQRLEIKDLTFIQLKEKVWKQVNGWKEKLLSQARREILIKAVAQSMLAYTMNCFLLPKRVCSELQSIIRQLWWGQTRDAKKAKVKPSCSYVWRSIAAARSVLEQGSKWRIGNGECISIRKDRWVPDQANGIIPYSMEVLQPDAVVVDLIVSVRGVWKEDMVRRCFSQQDAAFKSAYHTALSKTQVQDSPEASNSKDMQLFWKAVWAMKLPRKIQNFVWRLCCNILPTRDNLLKRNISSPLECPICDYESETSKHLFGQCIYVRKVLEGKDLAVIIQSELDSEMVDRLWSIWKFKGEVALKLVATVSWCMWSVWNSSVFRDIVKLPAKIFPDAMKYIQEFNDANAMSVSYFPPSVRDRIVWTPLLEGWYKVNMDGAVFANLKKVGVGVVIRNKRGEFLGTLSELLDYGLDATDAEALAALRAIEFAAEVCPFSMIFEGDCLQVIKALQSTEFDAARVGHIYSLAQSKLSLFRSFSVVHVFREGNSVAHRLAKFARNVVGSQIWLEHVPSFLNQCLGDDVPVQFRISVLKSITTFVDQRSLNPRVALPLGSQLLLSNRLEESRGRGAVPWRGSRGGGVDGVGLAVEGLTTWISWWRG</sequence>
<reference evidence="4" key="1">
    <citation type="submission" date="2018-02" db="EMBL/GenBank/DDBJ databases">
        <authorList>
            <person name="Cohen D.B."/>
            <person name="Kent A.D."/>
        </authorList>
    </citation>
    <scope>NUCLEOTIDE SEQUENCE</scope>
</reference>
<accession>A0A2N9G1T0</accession>
<protein>
    <recommendedName>
        <fullName evidence="5">Reverse transcriptase domain-containing protein</fullName>
    </recommendedName>
</protein>
<dbReference type="Pfam" id="PF13456">
    <property type="entry name" value="RVT_3"/>
    <property type="match status" value="1"/>
</dbReference>
<dbReference type="InterPro" id="IPR044730">
    <property type="entry name" value="RNase_H-like_dom_plant"/>
</dbReference>
<dbReference type="AlphaFoldDB" id="A0A2N9G1T0"/>